<feature type="domain" description="ABC transporter" evidence="9">
    <location>
        <begin position="347"/>
        <end position="581"/>
    </location>
</feature>
<dbReference type="Gene3D" id="3.40.50.300">
    <property type="entry name" value="P-loop containing nucleotide triphosphate hydrolases"/>
    <property type="match status" value="1"/>
</dbReference>
<dbReference type="Proteomes" id="UP001216057">
    <property type="component" value="Unassembled WGS sequence"/>
</dbReference>
<keyword evidence="3 8" id="KW-0812">Transmembrane</keyword>
<feature type="domain" description="ABC transmembrane type-1" evidence="10">
    <location>
        <begin position="37"/>
        <end position="315"/>
    </location>
</feature>
<keyword evidence="5 11" id="KW-0067">ATP-binding</keyword>
<dbReference type="InterPro" id="IPR011527">
    <property type="entry name" value="ABC1_TM_dom"/>
</dbReference>
<keyword evidence="6 8" id="KW-1133">Transmembrane helix</keyword>
<evidence type="ECO:0000256" key="2">
    <source>
        <dbReference type="ARBA" id="ARBA00022475"/>
    </source>
</evidence>
<dbReference type="InterPro" id="IPR039421">
    <property type="entry name" value="Type_1_exporter"/>
</dbReference>
<accession>A0ABT6EUF4</accession>
<keyword evidence="2" id="KW-1003">Cell membrane</keyword>
<feature type="transmembrane region" description="Helical" evidence="8">
    <location>
        <begin position="72"/>
        <end position="90"/>
    </location>
</feature>
<evidence type="ECO:0000256" key="4">
    <source>
        <dbReference type="ARBA" id="ARBA00022741"/>
    </source>
</evidence>
<dbReference type="Gene3D" id="1.20.1560.10">
    <property type="entry name" value="ABC transporter type 1, transmembrane domain"/>
    <property type="match status" value="1"/>
</dbReference>
<comment type="subcellular location">
    <subcellularLocation>
        <location evidence="1">Cell membrane</location>
        <topology evidence="1">Multi-pass membrane protein</topology>
    </subcellularLocation>
</comment>
<dbReference type="SUPFAM" id="SSF52540">
    <property type="entry name" value="P-loop containing nucleoside triphosphate hydrolases"/>
    <property type="match status" value="1"/>
</dbReference>
<evidence type="ECO:0000313" key="11">
    <source>
        <dbReference type="EMBL" id="MDG2946474.1"/>
    </source>
</evidence>
<keyword evidence="7 8" id="KW-0472">Membrane</keyword>
<keyword evidence="4" id="KW-0547">Nucleotide-binding</keyword>
<dbReference type="PANTHER" id="PTHR24221:SF397">
    <property type="entry name" value="ABC TRANSPORTER, ATP-BINDING TRANSMEMBRANE PROTEIN"/>
    <property type="match status" value="1"/>
</dbReference>
<name>A0ABT6EUF4_9PAST</name>
<feature type="transmembrane region" description="Helical" evidence="8">
    <location>
        <begin position="144"/>
        <end position="167"/>
    </location>
</feature>
<dbReference type="InterPro" id="IPR027417">
    <property type="entry name" value="P-loop_NTPase"/>
</dbReference>
<protein>
    <submittedName>
        <fullName evidence="11">ABC transporter ATP-binding protein</fullName>
    </submittedName>
</protein>
<evidence type="ECO:0000256" key="8">
    <source>
        <dbReference type="SAM" id="Phobius"/>
    </source>
</evidence>
<evidence type="ECO:0000259" key="9">
    <source>
        <dbReference type="PROSITE" id="PS50893"/>
    </source>
</evidence>
<evidence type="ECO:0000256" key="5">
    <source>
        <dbReference type="ARBA" id="ARBA00022840"/>
    </source>
</evidence>
<dbReference type="SUPFAM" id="SSF90123">
    <property type="entry name" value="ABC transporter transmembrane region"/>
    <property type="match status" value="1"/>
</dbReference>
<keyword evidence="12" id="KW-1185">Reference proteome</keyword>
<dbReference type="InterPro" id="IPR036640">
    <property type="entry name" value="ABC1_TM_sf"/>
</dbReference>
<evidence type="ECO:0000256" key="1">
    <source>
        <dbReference type="ARBA" id="ARBA00004651"/>
    </source>
</evidence>
<feature type="transmembrane region" description="Helical" evidence="8">
    <location>
        <begin position="35"/>
        <end position="60"/>
    </location>
</feature>
<dbReference type="InterPro" id="IPR003439">
    <property type="entry name" value="ABC_transporter-like_ATP-bd"/>
</dbReference>
<evidence type="ECO:0000256" key="6">
    <source>
        <dbReference type="ARBA" id="ARBA00022989"/>
    </source>
</evidence>
<evidence type="ECO:0000256" key="3">
    <source>
        <dbReference type="ARBA" id="ARBA00022692"/>
    </source>
</evidence>
<organism evidence="11 12">
    <name type="scientific">Exercitatus varius</name>
    <dbReference type="NCBI Taxonomy" id="67857"/>
    <lineage>
        <taxon>Bacteria</taxon>
        <taxon>Pseudomonadati</taxon>
        <taxon>Pseudomonadota</taxon>
        <taxon>Gammaproteobacteria</taxon>
        <taxon>Pasteurellales</taxon>
        <taxon>Pasteurellaceae</taxon>
        <taxon>Exercitatus</taxon>
    </lineage>
</organism>
<dbReference type="SMART" id="SM00382">
    <property type="entry name" value="AAA"/>
    <property type="match status" value="1"/>
</dbReference>
<dbReference type="PANTHER" id="PTHR24221">
    <property type="entry name" value="ATP-BINDING CASSETTE SUB-FAMILY B"/>
    <property type="match status" value="1"/>
</dbReference>
<gene>
    <name evidence="11" type="ORF">P7M32_08555</name>
</gene>
<dbReference type="PROSITE" id="PS50929">
    <property type="entry name" value="ABC_TM1F"/>
    <property type="match status" value="1"/>
</dbReference>
<feature type="transmembrane region" description="Helical" evidence="8">
    <location>
        <begin position="173"/>
        <end position="190"/>
    </location>
</feature>
<evidence type="ECO:0000256" key="7">
    <source>
        <dbReference type="ARBA" id="ARBA00023136"/>
    </source>
</evidence>
<dbReference type="EMBL" id="JARQTX010000009">
    <property type="protein sequence ID" value="MDG2946474.1"/>
    <property type="molecule type" value="Genomic_DNA"/>
</dbReference>
<dbReference type="RefSeq" id="WP_317486120.1">
    <property type="nucleotide sequence ID" value="NZ_JARQTX010000009.1"/>
</dbReference>
<dbReference type="InterPro" id="IPR003593">
    <property type="entry name" value="AAA+_ATPase"/>
</dbReference>
<dbReference type="GO" id="GO:0005524">
    <property type="term" value="F:ATP binding"/>
    <property type="evidence" value="ECO:0007669"/>
    <property type="project" value="UniProtKB-KW"/>
</dbReference>
<sequence>MNMQSYFNDDTRRVRSLRETYRYLIRSAGKQKPKLMLGLTLMFLSAALFGGSIATLYPFFLDLENNGAFGPYPALLTVLLIVSIGLRVAAEYYDTNGYSQRAISEWRERLGDKLRRISLSVLSGFRAGELNAVLIQSVNEAAGYAFSLMTMVIYAATIPLATAFVLLFFDWRFSAVILVVFPLIIPLYLWRRKAFRRGFSILAEANEKLKGEAVEFIQGLDVLKSTGQTENKQNQFKRVAADVAVIQRIGTKKGEYPNLIITSATQFGFIIMLIFGLIWVQTGTASWLILAAVMVMIARVSDALNFFVQMSSLLEIFVISCEKLEKVMKLPELTEKQAEKMPDNYRIRYQNVSFGYHEQQPILRHINLDIVPNTVNAFVGASGCGKTTLLRLLLRYADPQQGSVSIGGTDIRELSQNQLMSLISAVFQEVYLFQDSILNNIRMAKPEATDEMVIAAAEQAQCHQFIQALPQGYQTQIADIGANLSGGEKQRIAIARAILKDAPILILDEPTAALDTQNELAVQRALEALVKNKTILIIAHRLSTIANADCIYVIADGGIAEQGCHAQLITQNGLYRTFWQYQQEMNDDN</sequence>
<dbReference type="PROSITE" id="PS00211">
    <property type="entry name" value="ABC_TRANSPORTER_1"/>
    <property type="match status" value="1"/>
</dbReference>
<evidence type="ECO:0000313" key="12">
    <source>
        <dbReference type="Proteomes" id="UP001216057"/>
    </source>
</evidence>
<evidence type="ECO:0000259" key="10">
    <source>
        <dbReference type="PROSITE" id="PS50929"/>
    </source>
</evidence>
<dbReference type="Pfam" id="PF00005">
    <property type="entry name" value="ABC_tran"/>
    <property type="match status" value="1"/>
</dbReference>
<comment type="caution">
    <text evidence="11">The sequence shown here is derived from an EMBL/GenBank/DDBJ whole genome shotgun (WGS) entry which is preliminary data.</text>
</comment>
<dbReference type="InterPro" id="IPR017871">
    <property type="entry name" value="ABC_transporter-like_CS"/>
</dbReference>
<dbReference type="Pfam" id="PF00664">
    <property type="entry name" value="ABC_membrane"/>
    <property type="match status" value="1"/>
</dbReference>
<dbReference type="PROSITE" id="PS50893">
    <property type="entry name" value="ABC_TRANSPORTER_2"/>
    <property type="match status" value="1"/>
</dbReference>
<reference evidence="11 12" key="1">
    <citation type="submission" date="2023-03" db="EMBL/GenBank/DDBJ databases">
        <title>Classification of Bisgaard taxon 6 and taxon 10 as Exercitatus varius gen. nov., spec. nov.</title>
        <authorList>
            <person name="Christensen H."/>
        </authorList>
    </citation>
    <scope>NUCLEOTIDE SEQUENCE [LARGE SCALE GENOMIC DNA]</scope>
    <source>
        <strain evidence="11 12">23350_01</strain>
    </source>
</reference>
<proteinExistence type="predicted"/>
<feature type="transmembrane region" description="Helical" evidence="8">
    <location>
        <begin position="256"/>
        <end position="279"/>
    </location>
</feature>